<feature type="compositionally biased region" description="Basic and acidic residues" evidence="1">
    <location>
        <begin position="81"/>
        <end position="92"/>
    </location>
</feature>
<feature type="compositionally biased region" description="Low complexity" evidence="1">
    <location>
        <begin position="164"/>
        <end position="189"/>
    </location>
</feature>
<gene>
    <name evidence="2" type="ORF">GWK47_029636</name>
</gene>
<reference evidence="2" key="1">
    <citation type="submission" date="2020-07" db="EMBL/GenBank/DDBJ databases">
        <title>The High-quality genome of the commercially important snow crab, Chionoecetes opilio.</title>
        <authorList>
            <person name="Jeong J.-H."/>
            <person name="Ryu S."/>
        </authorList>
    </citation>
    <scope>NUCLEOTIDE SEQUENCE</scope>
    <source>
        <strain evidence="2">MADBK_172401_WGS</strain>
        <tissue evidence="2">Digestive gland</tissue>
    </source>
</reference>
<sequence>MLLDIKFPECDFKDSLDATFDADKESSETDGETVSPGDRKSHQRRGTYDLEDGEETQETVTGKKRQRSSTFDLSESTDVARPIDEKQVHSEELEPPELADWSGNSARGAKDDQGPSRTQPASPWQANTSLSALPKRQRRSVTVTTSAPAPLLRPSTHQRRSRGTPAALTKPSATATATATATTTTTTKPVFTIGCGDEKMAVENTQPDKQGK</sequence>
<dbReference type="EMBL" id="JACEEZ010000831">
    <property type="protein sequence ID" value="KAG0729788.1"/>
    <property type="molecule type" value="Genomic_DNA"/>
</dbReference>
<dbReference type="Proteomes" id="UP000770661">
    <property type="component" value="Unassembled WGS sequence"/>
</dbReference>
<keyword evidence="3" id="KW-1185">Reference proteome</keyword>
<feature type="compositionally biased region" description="Polar residues" evidence="1">
    <location>
        <begin position="115"/>
        <end position="131"/>
    </location>
</feature>
<feature type="region of interest" description="Disordered" evidence="1">
    <location>
        <begin position="16"/>
        <end position="191"/>
    </location>
</feature>
<dbReference type="AlphaFoldDB" id="A0A8J4YK95"/>
<evidence type="ECO:0000256" key="1">
    <source>
        <dbReference type="SAM" id="MobiDB-lite"/>
    </source>
</evidence>
<evidence type="ECO:0000313" key="2">
    <source>
        <dbReference type="EMBL" id="KAG0729788.1"/>
    </source>
</evidence>
<protein>
    <submittedName>
        <fullName evidence="2">Uncharacterized protein</fullName>
    </submittedName>
</protein>
<accession>A0A8J4YK95</accession>
<organism evidence="2 3">
    <name type="scientific">Chionoecetes opilio</name>
    <name type="common">Atlantic snow crab</name>
    <name type="synonym">Cancer opilio</name>
    <dbReference type="NCBI Taxonomy" id="41210"/>
    <lineage>
        <taxon>Eukaryota</taxon>
        <taxon>Metazoa</taxon>
        <taxon>Ecdysozoa</taxon>
        <taxon>Arthropoda</taxon>
        <taxon>Crustacea</taxon>
        <taxon>Multicrustacea</taxon>
        <taxon>Malacostraca</taxon>
        <taxon>Eumalacostraca</taxon>
        <taxon>Eucarida</taxon>
        <taxon>Decapoda</taxon>
        <taxon>Pleocyemata</taxon>
        <taxon>Brachyura</taxon>
        <taxon>Eubrachyura</taxon>
        <taxon>Majoidea</taxon>
        <taxon>Majidae</taxon>
        <taxon>Chionoecetes</taxon>
    </lineage>
</organism>
<proteinExistence type="predicted"/>
<evidence type="ECO:0000313" key="3">
    <source>
        <dbReference type="Proteomes" id="UP000770661"/>
    </source>
</evidence>
<feature type="compositionally biased region" description="Polar residues" evidence="1">
    <location>
        <begin position="68"/>
        <end position="77"/>
    </location>
</feature>
<comment type="caution">
    <text evidence="2">The sequence shown here is derived from an EMBL/GenBank/DDBJ whole genome shotgun (WGS) entry which is preliminary data.</text>
</comment>
<name>A0A8J4YK95_CHIOP</name>
<feature type="compositionally biased region" description="Basic and acidic residues" evidence="1">
    <location>
        <begin position="16"/>
        <end position="27"/>
    </location>
</feature>